<gene>
    <name evidence="1" type="ORF">GCM10007888_60390</name>
</gene>
<proteinExistence type="predicted"/>
<sequence length="107" mass="11994">MRHIAAVLVSAMAQAKPRDGRSRYEPTSDVIVDRLAMLLLQHMLSDLARTYRLEGATAARLMLADIEREIAERLYLMCEVSPLIRDSREVISAVAMRVRAELRGGQG</sequence>
<dbReference type="Proteomes" id="UP001156856">
    <property type="component" value="Unassembled WGS sequence"/>
</dbReference>
<evidence type="ECO:0000313" key="1">
    <source>
        <dbReference type="EMBL" id="GLS67654.1"/>
    </source>
</evidence>
<comment type="caution">
    <text evidence="1">The sequence shown here is derived from an EMBL/GenBank/DDBJ whole genome shotgun (WGS) entry which is preliminary data.</text>
</comment>
<organism evidence="1 2">
    <name type="scientific">Methylobacterium oxalidis</name>
    <dbReference type="NCBI Taxonomy" id="944322"/>
    <lineage>
        <taxon>Bacteria</taxon>
        <taxon>Pseudomonadati</taxon>
        <taxon>Pseudomonadota</taxon>
        <taxon>Alphaproteobacteria</taxon>
        <taxon>Hyphomicrobiales</taxon>
        <taxon>Methylobacteriaceae</taxon>
        <taxon>Methylobacterium</taxon>
    </lineage>
</organism>
<reference evidence="2" key="1">
    <citation type="journal article" date="2019" name="Int. J. Syst. Evol. Microbiol.">
        <title>The Global Catalogue of Microorganisms (GCM) 10K type strain sequencing project: providing services to taxonomists for standard genome sequencing and annotation.</title>
        <authorList>
            <consortium name="The Broad Institute Genomics Platform"/>
            <consortium name="The Broad Institute Genome Sequencing Center for Infectious Disease"/>
            <person name="Wu L."/>
            <person name="Ma J."/>
        </authorList>
    </citation>
    <scope>NUCLEOTIDE SEQUENCE [LARGE SCALE GENOMIC DNA]</scope>
    <source>
        <strain evidence="2">NBRC 107715</strain>
    </source>
</reference>
<dbReference type="EMBL" id="BSPK01000116">
    <property type="protein sequence ID" value="GLS67654.1"/>
    <property type="molecule type" value="Genomic_DNA"/>
</dbReference>
<evidence type="ECO:0000313" key="2">
    <source>
        <dbReference type="Proteomes" id="UP001156856"/>
    </source>
</evidence>
<protein>
    <submittedName>
        <fullName evidence="1">Uncharacterized protein</fullName>
    </submittedName>
</protein>
<keyword evidence="2" id="KW-1185">Reference proteome</keyword>
<name>A0ABQ6DU96_9HYPH</name>
<accession>A0ABQ6DU96</accession>